<feature type="transmembrane region" description="Helical" evidence="2">
    <location>
        <begin position="97"/>
        <end position="123"/>
    </location>
</feature>
<dbReference type="Proteomes" id="UP000001593">
    <property type="component" value="Unassembled WGS sequence"/>
</dbReference>
<dbReference type="HOGENOM" id="CLU_693190_0_0_1"/>
<feature type="compositionally biased region" description="Low complexity" evidence="1">
    <location>
        <begin position="148"/>
        <end position="162"/>
    </location>
</feature>
<keyword evidence="2" id="KW-0812">Transmembrane</keyword>
<feature type="chain" id="PRO_5002711728" evidence="3">
    <location>
        <begin position="22"/>
        <end position="398"/>
    </location>
</feature>
<evidence type="ECO:0000256" key="2">
    <source>
        <dbReference type="SAM" id="Phobius"/>
    </source>
</evidence>
<gene>
    <name evidence="4" type="ORF">NEMVEDRAFT_v1g237908</name>
</gene>
<keyword evidence="3" id="KW-0732">Signal</keyword>
<keyword evidence="5" id="KW-1185">Reference proteome</keyword>
<evidence type="ECO:0000256" key="3">
    <source>
        <dbReference type="SAM" id="SignalP"/>
    </source>
</evidence>
<keyword evidence="2" id="KW-1133">Transmembrane helix</keyword>
<feature type="region of interest" description="Disordered" evidence="1">
    <location>
        <begin position="130"/>
        <end position="177"/>
    </location>
</feature>
<sequence length="398" mass="43068">MYLLRTLLFAIVFVLASSGSGECRSIAETKALNKTRTNTQFPPPSTVKTVYTPDVGPTQTASQVSSLRVSSTQPTGAYGTSLHASESWMKVMERYPWVLGMGVVAVVLFIIVLILTLVIVTLLRKQRGYRPVEAAKSTRAPAPPPDSPSGTTSTTDLSTPPANGCESLKYDQPYGNVVNKPPQVDVTKLIKPRQPASKPAPPARKSDTPTGCAVDEANYLLPKNALEQKEAGKTKSKIGGKYNKKKDAEPKLDEANYLIITHSESEGKQEEESTGYKAPTAQNIIQELKKNQGAAKSLGVSYDIPHAGKLAKSLSQGDITGEYKQPRSSPETSHYVDMHAYNIPNGTGSAISDTSGAPSYDVPLIRKEMFKSNSQGNVYNSTNDSESCYVNHRPVIFQ</sequence>
<evidence type="ECO:0000256" key="1">
    <source>
        <dbReference type="SAM" id="MobiDB-lite"/>
    </source>
</evidence>
<organism evidence="4 5">
    <name type="scientific">Nematostella vectensis</name>
    <name type="common">Starlet sea anemone</name>
    <dbReference type="NCBI Taxonomy" id="45351"/>
    <lineage>
        <taxon>Eukaryota</taxon>
        <taxon>Metazoa</taxon>
        <taxon>Cnidaria</taxon>
        <taxon>Anthozoa</taxon>
        <taxon>Hexacorallia</taxon>
        <taxon>Actiniaria</taxon>
        <taxon>Edwardsiidae</taxon>
        <taxon>Nematostella</taxon>
    </lineage>
</organism>
<name>A7RFQ6_NEMVE</name>
<proteinExistence type="predicted"/>
<keyword evidence="2" id="KW-0472">Membrane</keyword>
<evidence type="ECO:0000313" key="5">
    <source>
        <dbReference type="Proteomes" id="UP000001593"/>
    </source>
</evidence>
<evidence type="ECO:0000313" key="4">
    <source>
        <dbReference type="EMBL" id="EDO49763.1"/>
    </source>
</evidence>
<dbReference type="EMBL" id="DS469508">
    <property type="protein sequence ID" value="EDO49763.1"/>
    <property type="molecule type" value="Genomic_DNA"/>
</dbReference>
<accession>A7RFQ6</accession>
<reference evidence="4 5" key="1">
    <citation type="journal article" date="2007" name="Science">
        <title>Sea anemone genome reveals ancestral eumetazoan gene repertoire and genomic organization.</title>
        <authorList>
            <person name="Putnam N.H."/>
            <person name="Srivastava M."/>
            <person name="Hellsten U."/>
            <person name="Dirks B."/>
            <person name="Chapman J."/>
            <person name="Salamov A."/>
            <person name="Terry A."/>
            <person name="Shapiro H."/>
            <person name="Lindquist E."/>
            <person name="Kapitonov V.V."/>
            <person name="Jurka J."/>
            <person name="Genikhovich G."/>
            <person name="Grigoriev I.V."/>
            <person name="Lucas S.M."/>
            <person name="Steele R.E."/>
            <person name="Finnerty J.R."/>
            <person name="Technau U."/>
            <person name="Martindale M.Q."/>
            <person name="Rokhsar D.S."/>
        </authorList>
    </citation>
    <scope>NUCLEOTIDE SEQUENCE [LARGE SCALE GENOMIC DNA]</scope>
    <source>
        <strain evidence="5">CH2 X CH6</strain>
    </source>
</reference>
<dbReference type="KEGG" id="nve:5521941"/>
<feature type="signal peptide" evidence="3">
    <location>
        <begin position="1"/>
        <end position="21"/>
    </location>
</feature>
<dbReference type="AlphaFoldDB" id="A7RFQ6"/>
<dbReference type="InParanoid" id="A7RFQ6"/>
<protein>
    <submittedName>
        <fullName evidence="4">Uncharacterized protein</fullName>
    </submittedName>
</protein>